<dbReference type="PANTHER" id="PTHR23279:SF36">
    <property type="entry name" value="DEFECTIVE PROBOSCIS EXTENSION RESPONSE 9, ISOFORM A"/>
    <property type="match status" value="1"/>
</dbReference>
<dbReference type="PROSITE" id="PS50835">
    <property type="entry name" value="IG_LIKE"/>
    <property type="match status" value="2"/>
</dbReference>
<feature type="domain" description="Ig-like" evidence="1">
    <location>
        <begin position="159"/>
        <end position="251"/>
    </location>
</feature>
<feature type="non-terminal residue" evidence="2">
    <location>
        <position position="328"/>
    </location>
</feature>
<proteinExistence type="predicted"/>
<dbReference type="Pfam" id="PF07679">
    <property type="entry name" value="I-set"/>
    <property type="match status" value="1"/>
</dbReference>
<evidence type="ECO:0000259" key="1">
    <source>
        <dbReference type="PROSITE" id="PS50835"/>
    </source>
</evidence>
<dbReference type="Proteomes" id="UP001497623">
    <property type="component" value="Unassembled WGS sequence"/>
</dbReference>
<dbReference type="SMART" id="SM00406">
    <property type="entry name" value="IGv"/>
    <property type="match status" value="1"/>
</dbReference>
<protein>
    <recommendedName>
        <fullName evidence="1">Ig-like domain-containing protein</fullName>
    </recommendedName>
</protein>
<dbReference type="SMART" id="SM00408">
    <property type="entry name" value="IGc2"/>
    <property type="match status" value="2"/>
</dbReference>
<dbReference type="InterPro" id="IPR003599">
    <property type="entry name" value="Ig_sub"/>
</dbReference>
<dbReference type="GO" id="GO:0032589">
    <property type="term" value="C:neuron projection membrane"/>
    <property type="evidence" value="ECO:0007669"/>
    <property type="project" value="TreeGrafter"/>
</dbReference>
<evidence type="ECO:0000313" key="2">
    <source>
        <dbReference type="EMBL" id="CAL4078501.1"/>
    </source>
</evidence>
<dbReference type="Gene3D" id="2.60.40.10">
    <property type="entry name" value="Immunoglobulins"/>
    <property type="match status" value="2"/>
</dbReference>
<comment type="caution">
    <text evidence="2">The sequence shown here is derived from an EMBL/GenBank/DDBJ whole genome shotgun (WGS) entry which is preliminary data.</text>
</comment>
<gene>
    <name evidence="2" type="ORF">MNOR_LOCUS10670</name>
</gene>
<evidence type="ECO:0000313" key="3">
    <source>
        <dbReference type="Proteomes" id="UP001497623"/>
    </source>
</evidence>
<dbReference type="InterPro" id="IPR013098">
    <property type="entry name" value="Ig_I-set"/>
</dbReference>
<dbReference type="SUPFAM" id="SSF48726">
    <property type="entry name" value="Immunoglobulin"/>
    <property type="match status" value="2"/>
</dbReference>
<dbReference type="AlphaFoldDB" id="A0AAV2QAQ9"/>
<dbReference type="InterPro" id="IPR036179">
    <property type="entry name" value="Ig-like_dom_sf"/>
</dbReference>
<dbReference type="GO" id="GO:0050808">
    <property type="term" value="P:synapse organization"/>
    <property type="evidence" value="ECO:0007669"/>
    <property type="project" value="TreeGrafter"/>
</dbReference>
<dbReference type="PANTHER" id="PTHR23279">
    <property type="entry name" value="DEFECTIVE PROBOSCIS EXTENSION RESPONSE DPR -RELATED"/>
    <property type="match status" value="1"/>
</dbReference>
<feature type="domain" description="Ig-like" evidence="1">
    <location>
        <begin position="49"/>
        <end position="142"/>
    </location>
</feature>
<dbReference type="EMBL" id="CAXKWB010005452">
    <property type="protein sequence ID" value="CAL4078501.1"/>
    <property type="molecule type" value="Genomic_DNA"/>
</dbReference>
<dbReference type="InterPro" id="IPR013106">
    <property type="entry name" value="Ig_V-set"/>
</dbReference>
<reference evidence="2 3" key="1">
    <citation type="submission" date="2024-05" db="EMBL/GenBank/DDBJ databases">
        <authorList>
            <person name="Wallberg A."/>
        </authorList>
    </citation>
    <scope>NUCLEOTIDE SEQUENCE [LARGE SCALE GENOMIC DNA]</scope>
</reference>
<sequence>MKALKRFEAITQSSKIPSKVVQTTIVHCPDNGDPGAQKWWNNWKNPSKPRLGSERVNVTATRGHTATLPCRVTNLRDKTVSWIRARDLTVLAVDLITVSTDTRIRMIHHDGTMEWFLEIHEVVAEDEGRYECQVNTHPKISTKVYLHVLDTLGVTVDNPITLQLQGRKYHKIVPGGTLQLVCKAAGIGTIEKMRIPPGSSSIITWTLDDVPITALWDRDKIFIRESRRENAVLSVLSLRRVVTEDSGTYACHGPKGNKETAIVNVGTTGSGNHSKQLQGKTAAATGTAARSTAANLRGPHSSSHYLTTVLLLITISKQLYSISYFKNV</sequence>
<name>A0AAV2QAQ9_MEGNR</name>
<keyword evidence="3" id="KW-1185">Reference proteome</keyword>
<dbReference type="InterPro" id="IPR037448">
    <property type="entry name" value="Zig-8"/>
</dbReference>
<dbReference type="InterPro" id="IPR007110">
    <property type="entry name" value="Ig-like_dom"/>
</dbReference>
<dbReference type="InterPro" id="IPR013783">
    <property type="entry name" value="Ig-like_fold"/>
</dbReference>
<dbReference type="InterPro" id="IPR003598">
    <property type="entry name" value="Ig_sub2"/>
</dbReference>
<organism evidence="2 3">
    <name type="scientific">Meganyctiphanes norvegica</name>
    <name type="common">Northern krill</name>
    <name type="synonym">Thysanopoda norvegica</name>
    <dbReference type="NCBI Taxonomy" id="48144"/>
    <lineage>
        <taxon>Eukaryota</taxon>
        <taxon>Metazoa</taxon>
        <taxon>Ecdysozoa</taxon>
        <taxon>Arthropoda</taxon>
        <taxon>Crustacea</taxon>
        <taxon>Multicrustacea</taxon>
        <taxon>Malacostraca</taxon>
        <taxon>Eumalacostraca</taxon>
        <taxon>Eucarida</taxon>
        <taxon>Euphausiacea</taxon>
        <taxon>Euphausiidae</taxon>
        <taxon>Meganyctiphanes</taxon>
    </lineage>
</organism>
<dbReference type="SMART" id="SM00409">
    <property type="entry name" value="IG"/>
    <property type="match status" value="2"/>
</dbReference>
<accession>A0AAV2QAQ9</accession>